<dbReference type="Proteomes" id="UP001302367">
    <property type="component" value="Chromosome 6"/>
</dbReference>
<dbReference type="Pfam" id="PF26640">
    <property type="entry name" value="DUF8212"/>
    <property type="match status" value="1"/>
</dbReference>
<reference evidence="3 5" key="1">
    <citation type="submission" date="2015-10" db="EMBL/GenBank/DDBJ databases">
        <title>The cercosporin biosynthetic gene cluster was horizontally transferred to several fungal lineages and shown to be expanded in Cercospora beticola based on microsynteny with recipient genomes.</title>
        <authorList>
            <person name="De Jonge R."/>
            <person name="Ebert M.K."/>
            <person name="Suttle J.C."/>
            <person name="Jurick Ii W.M."/>
            <person name="Secor G.A."/>
            <person name="Thomma B.P."/>
            <person name="Van De Peer Y."/>
            <person name="Bolton M.D."/>
        </authorList>
    </citation>
    <scope>NUCLEOTIDE SEQUENCE [LARGE SCALE GENOMIC DNA]</scope>
    <source>
        <strain evidence="3 5">09-40</strain>
    </source>
</reference>
<dbReference type="PANTHER" id="PTHR10622">
    <property type="entry name" value="HET DOMAIN-CONTAINING PROTEIN"/>
    <property type="match status" value="1"/>
</dbReference>
<feature type="domain" description="DUF8212" evidence="2">
    <location>
        <begin position="228"/>
        <end position="250"/>
    </location>
</feature>
<name>A0A2G5HQ39_CERBT</name>
<organism evidence="3 5">
    <name type="scientific">Cercospora beticola</name>
    <name type="common">Sugarbeet leaf spot fungus</name>
    <dbReference type="NCBI Taxonomy" id="122368"/>
    <lineage>
        <taxon>Eukaryota</taxon>
        <taxon>Fungi</taxon>
        <taxon>Dikarya</taxon>
        <taxon>Ascomycota</taxon>
        <taxon>Pezizomycotina</taxon>
        <taxon>Dothideomycetes</taxon>
        <taxon>Dothideomycetidae</taxon>
        <taxon>Mycosphaerellales</taxon>
        <taxon>Mycosphaerellaceae</taxon>
        <taxon>Cercospora</taxon>
    </lineage>
</organism>
<gene>
    <name evidence="3" type="ORF">CB0940_08883</name>
    <name evidence="4" type="ORF">RHO25_010129</name>
</gene>
<keyword evidence="6" id="KW-1185">Reference proteome</keyword>
<accession>A0A2G5HQ39</accession>
<evidence type="ECO:0000313" key="4">
    <source>
        <dbReference type="EMBL" id="WPB05477.1"/>
    </source>
</evidence>
<dbReference type="EMBL" id="LKMD01000104">
    <property type="protein sequence ID" value="PIA94649.1"/>
    <property type="molecule type" value="Genomic_DNA"/>
</dbReference>
<dbReference type="InterPro" id="IPR010730">
    <property type="entry name" value="HET"/>
</dbReference>
<dbReference type="PANTHER" id="PTHR10622:SF10">
    <property type="entry name" value="HET DOMAIN-CONTAINING PROTEIN"/>
    <property type="match status" value="1"/>
</dbReference>
<dbReference type="AlphaFoldDB" id="A0A2G5HQ39"/>
<dbReference type="Pfam" id="PF06985">
    <property type="entry name" value="HET"/>
    <property type="match status" value="1"/>
</dbReference>
<protein>
    <submittedName>
        <fullName evidence="3">Vegetative incompatibility protein HET-E-1</fullName>
    </submittedName>
</protein>
<feature type="domain" description="Heterokaryon incompatibility" evidence="1">
    <location>
        <begin position="24"/>
        <end position="111"/>
    </location>
</feature>
<proteinExistence type="predicted"/>
<evidence type="ECO:0000259" key="1">
    <source>
        <dbReference type="Pfam" id="PF06985"/>
    </source>
</evidence>
<sequence length="385" mass="44459">MRLVDTHSLKLVEFTEDKTPYGRYAVLSHRWSDDEVTFKEFRKGLNKDSIGHRKIVAACEYAKAQRHAYIWIDTCCIDKRSSAELSEAINSMYRWYQRSAACYAYLQDVSYEGTADELTILDELRASRWFGRGWTLQELLAPAEVTFLNAQWQAIGSRQDDYIATAVSEITGIGLYDLNNFNHQRPSVARKMSWAARRITTRPEDLAYCLLGLFDVNMPMLYGEGMLKAFMRLQQEIIKKSDDKSIFAWGWDLPGEFGLAWYGLLAPSPAPFEKCGEIVVDEGNFENKYPYEMTNQGLSLKSKAELLGSEKYLIDLDCMKLATNEDGHLRRHRCYLILEPATPDGRIFRRRHVHRTINEDLEAKYPKDRREPCGVRKFLIKQAGL</sequence>
<dbReference type="InterPro" id="IPR058525">
    <property type="entry name" value="DUF8212"/>
</dbReference>
<dbReference type="EMBL" id="CP134189">
    <property type="protein sequence ID" value="WPB05477.1"/>
    <property type="molecule type" value="Genomic_DNA"/>
</dbReference>
<evidence type="ECO:0000259" key="2">
    <source>
        <dbReference type="Pfam" id="PF26640"/>
    </source>
</evidence>
<reference evidence="4 6" key="2">
    <citation type="submission" date="2023-09" db="EMBL/GenBank/DDBJ databases">
        <title>Complete-Gapless Cercospora beticola genome.</title>
        <authorList>
            <person name="Wyatt N.A."/>
            <person name="Spanner R.E."/>
            <person name="Bolton M.D."/>
        </authorList>
    </citation>
    <scope>NUCLEOTIDE SEQUENCE [LARGE SCALE GENOMIC DNA]</scope>
    <source>
        <strain evidence="4">Cb09-40</strain>
    </source>
</reference>
<evidence type="ECO:0000313" key="6">
    <source>
        <dbReference type="Proteomes" id="UP001302367"/>
    </source>
</evidence>
<dbReference type="OrthoDB" id="674604at2759"/>
<evidence type="ECO:0000313" key="5">
    <source>
        <dbReference type="Proteomes" id="UP000230605"/>
    </source>
</evidence>
<dbReference type="Proteomes" id="UP000230605">
    <property type="component" value="Chromosome 6"/>
</dbReference>
<evidence type="ECO:0000313" key="3">
    <source>
        <dbReference type="EMBL" id="PIA94649.1"/>
    </source>
</evidence>